<evidence type="ECO:0000256" key="1">
    <source>
        <dbReference type="ARBA" id="ARBA00004726"/>
    </source>
</evidence>
<evidence type="ECO:0000256" key="5">
    <source>
        <dbReference type="ARBA" id="ARBA00022679"/>
    </source>
</evidence>
<feature type="domain" description="Phosphoadenosine phosphosulphate reductase" evidence="13">
    <location>
        <begin position="120"/>
        <end position="211"/>
    </location>
</feature>
<evidence type="ECO:0000313" key="14">
    <source>
        <dbReference type="EMBL" id="EDW57508.1"/>
    </source>
</evidence>
<dbReference type="GO" id="GO:0003919">
    <property type="term" value="F:FMN adenylyltransferase activity"/>
    <property type="evidence" value="ECO:0007669"/>
    <property type="project" value="UniProtKB-EC"/>
</dbReference>
<evidence type="ECO:0000256" key="4">
    <source>
        <dbReference type="ARBA" id="ARBA00022643"/>
    </source>
</evidence>
<dbReference type="HOGENOM" id="CLU_056971_2_1_1"/>
<evidence type="ECO:0000313" key="15">
    <source>
        <dbReference type="Proteomes" id="UP000008792"/>
    </source>
</evidence>
<dbReference type="InterPro" id="IPR002500">
    <property type="entry name" value="PAPS_reduct_dom"/>
</dbReference>
<evidence type="ECO:0000256" key="2">
    <source>
        <dbReference type="ARBA" id="ARBA00012393"/>
    </source>
</evidence>
<dbReference type="FunCoup" id="B4M8I2">
    <property type="interactions" value="133"/>
</dbReference>
<keyword evidence="5" id="KW-0808">Transferase</keyword>
<name>B4M8I2_DROVI</name>
<evidence type="ECO:0000256" key="8">
    <source>
        <dbReference type="ARBA" id="ARBA00022827"/>
    </source>
</evidence>
<dbReference type="PhylomeDB" id="B4M8I2"/>
<keyword evidence="4" id="KW-0288">FMN</keyword>
<keyword evidence="8" id="KW-0274">FAD</keyword>
<keyword evidence="7" id="KW-0547">Nucleotide-binding</keyword>
<dbReference type="eggNOG" id="KOG2644">
    <property type="taxonomic scope" value="Eukaryota"/>
</dbReference>
<comment type="catalytic activity">
    <reaction evidence="12">
        <text>FMN + ATP + H(+) = FAD + diphosphate</text>
        <dbReference type="Rhea" id="RHEA:17237"/>
        <dbReference type="ChEBI" id="CHEBI:15378"/>
        <dbReference type="ChEBI" id="CHEBI:30616"/>
        <dbReference type="ChEBI" id="CHEBI:33019"/>
        <dbReference type="ChEBI" id="CHEBI:57692"/>
        <dbReference type="ChEBI" id="CHEBI:58210"/>
        <dbReference type="EC" id="2.7.7.2"/>
    </reaction>
</comment>
<dbReference type="PANTHER" id="PTHR23293">
    <property type="entry name" value="FAD SYNTHETASE-RELATED FMN ADENYLYLTRANSFERASE"/>
    <property type="match status" value="1"/>
</dbReference>
<proteinExistence type="predicted"/>
<dbReference type="Gene3D" id="3.40.50.620">
    <property type="entry name" value="HUPs"/>
    <property type="match status" value="1"/>
</dbReference>
<reference evidence="14 15" key="1">
    <citation type="journal article" date="2007" name="Nature">
        <title>Evolution of genes and genomes on the Drosophila phylogeny.</title>
        <authorList>
            <consortium name="Drosophila 12 Genomes Consortium"/>
            <person name="Clark A.G."/>
            <person name="Eisen M.B."/>
            <person name="Smith D.R."/>
            <person name="Bergman C.M."/>
            <person name="Oliver B."/>
            <person name="Markow T.A."/>
            <person name="Kaufman T.C."/>
            <person name="Kellis M."/>
            <person name="Gelbart W."/>
            <person name="Iyer V.N."/>
            <person name="Pollard D.A."/>
            <person name="Sackton T.B."/>
            <person name="Larracuente A.M."/>
            <person name="Singh N.D."/>
            <person name="Abad J.P."/>
            <person name="Abt D.N."/>
            <person name="Adryan B."/>
            <person name="Aguade M."/>
            <person name="Akashi H."/>
            <person name="Anderson W.W."/>
            <person name="Aquadro C.F."/>
            <person name="Ardell D.H."/>
            <person name="Arguello R."/>
            <person name="Artieri C.G."/>
            <person name="Barbash D.A."/>
            <person name="Barker D."/>
            <person name="Barsanti P."/>
            <person name="Batterham P."/>
            <person name="Batzoglou S."/>
            <person name="Begun D."/>
            <person name="Bhutkar A."/>
            <person name="Blanco E."/>
            <person name="Bosak S.A."/>
            <person name="Bradley R.K."/>
            <person name="Brand A.D."/>
            <person name="Brent M.R."/>
            <person name="Brooks A.N."/>
            <person name="Brown R.H."/>
            <person name="Butlin R.K."/>
            <person name="Caggese C."/>
            <person name="Calvi B.R."/>
            <person name="Bernardo de Carvalho A."/>
            <person name="Caspi A."/>
            <person name="Castrezana S."/>
            <person name="Celniker S.E."/>
            <person name="Chang J.L."/>
            <person name="Chapple C."/>
            <person name="Chatterji S."/>
            <person name="Chinwalla A."/>
            <person name="Civetta A."/>
            <person name="Clifton S.W."/>
            <person name="Comeron J.M."/>
            <person name="Costello J.C."/>
            <person name="Coyne J.A."/>
            <person name="Daub J."/>
            <person name="David R.G."/>
            <person name="Delcher A.L."/>
            <person name="Delehaunty K."/>
            <person name="Do C.B."/>
            <person name="Ebling H."/>
            <person name="Edwards K."/>
            <person name="Eickbush T."/>
            <person name="Evans J.D."/>
            <person name="Filipski A."/>
            <person name="Findeiss S."/>
            <person name="Freyhult E."/>
            <person name="Fulton L."/>
            <person name="Fulton R."/>
            <person name="Garcia A.C."/>
            <person name="Gardiner A."/>
            <person name="Garfield D.A."/>
            <person name="Garvin B.E."/>
            <person name="Gibson G."/>
            <person name="Gilbert D."/>
            <person name="Gnerre S."/>
            <person name="Godfrey J."/>
            <person name="Good R."/>
            <person name="Gotea V."/>
            <person name="Gravely B."/>
            <person name="Greenberg A.J."/>
            <person name="Griffiths-Jones S."/>
            <person name="Gross S."/>
            <person name="Guigo R."/>
            <person name="Gustafson E.A."/>
            <person name="Haerty W."/>
            <person name="Hahn M.W."/>
            <person name="Halligan D.L."/>
            <person name="Halpern A.L."/>
            <person name="Halter G.M."/>
            <person name="Han M.V."/>
            <person name="Heger A."/>
            <person name="Hillier L."/>
            <person name="Hinrichs A.S."/>
            <person name="Holmes I."/>
            <person name="Hoskins R.A."/>
            <person name="Hubisz M.J."/>
            <person name="Hultmark D."/>
            <person name="Huntley M.A."/>
            <person name="Jaffe D.B."/>
            <person name="Jagadeeshan S."/>
            <person name="Jeck W.R."/>
            <person name="Johnson J."/>
            <person name="Jones C.D."/>
            <person name="Jordan W.C."/>
            <person name="Karpen G.H."/>
            <person name="Kataoka E."/>
            <person name="Keightley P.D."/>
            <person name="Kheradpour P."/>
            <person name="Kirkness E.F."/>
            <person name="Koerich L.B."/>
            <person name="Kristiansen K."/>
            <person name="Kudrna D."/>
            <person name="Kulathinal R.J."/>
            <person name="Kumar S."/>
            <person name="Kwok R."/>
            <person name="Lander E."/>
            <person name="Langley C.H."/>
            <person name="Lapoint R."/>
            <person name="Lazzaro B.P."/>
            <person name="Lee S.J."/>
            <person name="Levesque L."/>
            <person name="Li R."/>
            <person name="Lin C.F."/>
            <person name="Lin M.F."/>
            <person name="Lindblad-Toh K."/>
            <person name="Llopart A."/>
            <person name="Long M."/>
            <person name="Low L."/>
            <person name="Lozovsky E."/>
            <person name="Lu J."/>
            <person name="Luo M."/>
            <person name="Machado C.A."/>
            <person name="Makalowski W."/>
            <person name="Marzo M."/>
            <person name="Matsuda M."/>
            <person name="Matzkin L."/>
            <person name="McAllister B."/>
            <person name="McBride C.S."/>
            <person name="McKernan B."/>
            <person name="McKernan K."/>
            <person name="Mendez-Lago M."/>
            <person name="Minx P."/>
            <person name="Mollenhauer M.U."/>
            <person name="Montooth K."/>
            <person name="Mount S.M."/>
            <person name="Mu X."/>
            <person name="Myers E."/>
            <person name="Negre B."/>
            <person name="Newfeld S."/>
            <person name="Nielsen R."/>
            <person name="Noor M.A."/>
            <person name="O'Grady P."/>
            <person name="Pachter L."/>
            <person name="Papaceit M."/>
            <person name="Parisi M.J."/>
            <person name="Parisi M."/>
            <person name="Parts L."/>
            <person name="Pedersen J.S."/>
            <person name="Pesole G."/>
            <person name="Phillippy A.M."/>
            <person name="Ponting C.P."/>
            <person name="Pop M."/>
            <person name="Porcelli D."/>
            <person name="Powell J.R."/>
            <person name="Prohaska S."/>
            <person name="Pruitt K."/>
            <person name="Puig M."/>
            <person name="Quesneville H."/>
            <person name="Ram K.R."/>
            <person name="Rand D."/>
            <person name="Rasmussen M.D."/>
            <person name="Reed L.K."/>
            <person name="Reenan R."/>
            <person name="Reily A."/>
            <person name="Remington K.A."/>
            <person name="Rieger T.T."/>
            <person name="Ritchie M.G."/>
            <person name="Robin C."/>
            <person name="Rogers Y.H."/>
            <person name="Rohde C."/>
            <person name="Rozas J."/>
            <person name="Rubenfield M.J."/>
            <person name="Ruiz A."/>
            <person name="Russo S."/>
            <person name="Salzberg S.L."/>
            <person name="Sanchez-Gracia A."/>
            <person name="Saranga D.J."/>
            <person name="Sato H."/>
            <person name="Schaeffer S.W."/>
            <person name="Schatz M.C."/>
            <person name="Schlenke T."/>
            <person name="Schwartz R."/>
            <person name="Segarra C."/>
            <person name="Singh R.S."/>
            <person name="Sirot L."/>
            <person name="Sirota M."/>
            <person name="Sisneros N.B."/>
            <person name="Smith C.D."/>
            <person name="Smith T.F."/>
            <person name="Spieth J."/>
            <person name="Stage D.E."/>
            <person name="Stark A."/>
            <person name="Stephan W."/>
            <person name="Strausberg R.L."/>
            <person name="Strempel S."/>
            <person name="Sturgill D."/>
            <person name="Sutton G."/>
            <person name="Sutton G.G."/>
            <person name="Tao W."/>
            <person name="Teichmann S."/>
            <person name="Tobari Y.N."/>
            <person name="Tomimura Y."/>
            <person name="Tsolas J.M."/>
            <person name="Valente V.L."/>
            <person name="Venter E."/>
            <person name="Venter J.C."/>
            <person name="Vicario S."/>
            <person name="Vieira F.G."/>
            <person name="Vilella A.J."/>
            <person name="Villasante A."/>
            <person name="Walenz B."/>
            <person name="Wang J."/>
            <person name="Wasserman M."/>
            <person name="Watts T."/>
            <person name="Wilson D."/>
            <person name="Wilson R.K."/>
            <person name="Wing R.A."/>
            <person name="Wolfner M.F."/>
            <person name="Wong A."/>
            <person name="Wong G.K."/>
            <person name="Wu C.I."/>
            <person name="Wu G."/>
            <person name="Yamamoto D."/>
            <person name="Yang H.P."/>
            <person name="Yang S.P."/>
            <person name="Yorke J.A."/>
            <person name="Yoshida K."/>
            <person name="Zdobnov E."/>
            <person name="Zhang P."/>
            <person name="Zhang Y."/>
            <person name="Zimin A.V."/>
            <person name="Baldwin J."/>
            <person name="Abdouelleil A."/>
            <person name="Abdulkadir J."/>
            <person name="Abebe A."/>
            <person name="Abera B."/>
            <person name="Abreu J."/>
            <person name="Acer S.C."/>
            <person name="Aftuck L."/>
            <person name="Alexander A."/>
            <person name="An P."/>
            <person name="Anderson E."/>
            <person name="Anderson S."/>
            <person name="Arachi H."/>
            <person name="Azer M."/>
            <person name="Bachantsang P."/>
            <person name="Barry A."/>
            <person name="Bayul T."/>
            <person name="Berlin A."/>
            <person name="Bessette D."/>
            <person name="Bloom T."/>
            <person name="Blye J."/>
            <person name="Boguslavskiy L."/>
            <person name="Bonnet C."/>
            <person name="Boukhgalter B."/>
            <person name="Bourzgui I."/>
            <person name="Brown A."/>
            <person name="Cahill P."/>
            <person name="Channer S."/>
            <person name="Cheshatsang Y."/>
            <person name="Chuda L."/>
            <person name="Citroen M."/>
            <person name="Collymore A."/>
            <person name="Cooke P."/>
            <person name="Costello M."/>
            <person name="D'Aco K."/>
            <person name="Daza R."/>
            <person name="De Haan G."/>
            <person name="DeGray S."/>
            <person name="DeMaso C."/>
            <person name="Dhargay N."/>
            <person name="Dooley K."/>
            <person name="Dooley E."/>
            <person name="Doricent M."/>
            <person name="Dorje P."/>
            <person name="Dorjee K."/>
            <person name="Dupes A."/>
            <person name="Elong R."/>
            <person name="Falk J."/>
            <person name="Farina A."/>
            <person name="Faro S."/>
            <person name="Ferguson D."/>
            <person name="Fisher S."/>
            <person name="Foley C.D."/>
            <person name="Franke A."/>
            <person name="Friedrich D."/>
            <person name="Gadbois L."/>
            <person name="Gearin G."/>
            <person name="Gearin C.R."/>
            <person name="Giannoukos G."/>
            <person name="Goode T."/>
            <person name="Graham J."/>
            <person name="Grandbois E."/>
            <person name="Grewal S."/>
            <person name="Gyaltsen K."/>
            <person name="Hafez N."/>
            <person name="Hagos B."/>
            <person name="Hall J."/>
            <person name="Henson C."/>
            <person name="Hollinger A."/>
            <person name="Honan T."/>
            <person name="Huard M.D."/>
            <person name="Hughes L."/>
            <person name="Hurhula B."/>
            <person name="Husby M.E."/>
            <person name="Kamat A."/>
            <person name="Kanga B."/>
            <person name="Kashin S."/>
            <person name="Khazanovich D."/>
            <person name="Kisner P."/>
            <person name="Lance K."/>
            <person name="Lara M."/>
            <person name="Lee W."/>
            <person name="Lennon N."/>
            <person name="Letendre F."/>
            <person name="LeVine R."/>
            <person name="Lipovsky A."/>
            <person name="Liu X."/>
            <person name="Liu J."/>
            <person name="Liu S."/>
            <person name="Lokyitsang T."/>
            <person name="Lokyitsang Y."/>
            <person name="Lubonja R."/>
            <person name="Lui A."/>
            <person name="MacDonald P."/>
            <person name="Magnisalis V."/>
            <person name="Maru K."/>
            <person name="Matthews C."/>
            <person name="McCusker W."/>
            <person name="McDonough S."/>
            <person name="Mehta T."/>
            <person name="Meldrim J."/>
            <person name="Meneus L."/>
            <person name="Mihai O."/>
            <person name="Mihalev A."/>
            <person name="Mihova T."/>
            <person name="Mittelman R."/>
            <person name="Mlenga V."/>
            <person name="Montmayeur A."/>
            <person name="Mulrain L."/>
            <person name="Navidi A."/>
            <person name="Naylor J."/>
            <person name="Negash T."/>
            <person name="Nguyen T."/>
            <person name="Nguyen N."/>
            <person name="Nicol R."/>
            <person name="Norbu C."/>
            <person name="Norbu N."/>
            <person name="Novod N."/>
            <person name="O'Neill B."/>
            <person name="Osman S."/>
            <person name="Markiewicz E."/>
            <person name="Oyono O.L."/>
            <person name="Patti C."/>
            <person name="Phunkhang P."/>
            <person name="Pierre F."/>
            <person name="Priest M."/>
            <person name="Raghuraman S."/>
            <person name="Rege F."/>
            <person name="Reyes R."/>
            <person name="Rise C."/>
            <person name="Rogov P."/>
            <person name="Ross K."/>
            <person name="Ryan E."/>
            <person name="Settipalli S."/>
            <person name="Shea T."/>
            <person name="Sherpa N."/>
            <person name="Shi L."/>
            <person name="Shih D."/>
            <person name="Sparrow T."/>
            <person name="Spaulding J."/>
            <person name="Stalker J."/>
            <person name="Stange-Thomann N."/>
            <person name="Stavropoulos S."/>
            <person name="Stone C."/>
            <person name="Strader C."/>
            <person name="Tesfaye S."/>
            <person name="Thomson T."/>
            <person name="Thoulutsang Y."/>
            <person name="Thoulutsang D."/>
            <person name="Topham K."/>
            <person name="Topping I."/>
            <person name="Tsamla T."/>
            <person name="Vassiliev H."/>
            <person name="Vo A."/>
            <person name="Wangchuk T."/>
            <person name="Wangdi T."/>
            <person name="Weiand M."/>
            <person name="Wilkinson J."/>
            <person name="Wilson A."/>
            <person name="Yadav S."/>
            <person name="Young G."/>
            <person name="Yu Q."/>
            <person name="Zembek L."/>
            <person name="Zhong D."/>
            <person name="Zimmer A."/>
            <person name="Zwirko Z."/>
            <person name="Jaffe D.B."/>
            <person name="Alvarez P."/>
            <person name="Brockman W."/>
            <person name="Butler J."/>
            <person name="Chin C."/>
            <person name="Gnerre S."/>
            <person name="Grabherr M."/>
            <person name="Kleber M."/>
            <person name="Mauceli E."/>
            <person name="MacCallum I."/>
        </authorList>
    </citation>
    <scope>NUCLEOTIDE SEQUENCE [LARGE SCALE GENOMIC DNA]</scope>
    <source>
        <strain evidence="15">Tucson 15010-1051.87</strain>
    </source>
</reference>
<dbReference type="Pfam" id="PF01507">
    <property type="entry name" value="PAPS_reduct"/>
    <property type="match status" value="2"/>
</dbReference>
<evidence type="ECO:0000256" key="3">
    <source>
        <dbReference type="ARBA" id="ARBA00022630"/>
    </source>
</evidence>
<dbReference type="Proteomes" id="UP000008792">
    <property type="component" value="Unassembled WGS sequence"/>
</dbReference>
<dbReference type="GO" id="GO:0006747">
    <property type="term" value="P:FAD biosynthetic process"/>
    <property type="evidence" value="ECO:0007669"/>
    <property type="project" value="TreeGrafter"/>
</dbReference>
<accession>B4M8I2</accession>
<dbReference type="EMBL" id="CH940654">
    <property type="protein sequence ID" value="EDW57508.1"/>
    <property type="molecule type" value="Genomic_DNA"/>
</dbReference>
<dbReference type="SUPFAM" id="SSF52402">
    <property type="entry name" value="Adenine nucleotide alpha hydrolases-like"/>
    <property type="match status" value="1"/>
</dbReference>
<evidence type="ECO:0000256" key="6">
    <source>
        <dbReference type="ARBA" id="ARBA00022695"/>
    </source>
</evidence>
<dbReference type="CDD" id="cd23948">
    <property type="entry name" value="FAD_synthase"/>
    <property type="match status" value="1"/>
</dbReference>
<dbReference type="PANTHER" id="PTHR23293:SF9">
    <property type="entry name" value="FAD SYNTHASE"/>
    <property type="match status" value="1"/>
</dbReference>
<dbReference type="KEGG" id="dvi:6634177"/>
<evidence type="ECO:0000256" key="11">
    <source>
        <dbReference type="ARBA" id="ARBA00031871"/>
    </source>
</evidence>
<dbReference type="STRING" id="7244.B4M8I2"/>
<dbReference type="AlphaFoldDB" id="B4M8I2"/>
<keyword evidence="9" id="KW-0067">ATP-binding</keyword>
<keyword evidence="3" id="KW-0285">Flavoprotein</keyword>
<feature type="domain" description="Phosphoadenosine phosphosulphate reductase" evidence="13">
    <location>
        <begin position="61"/>
        <end position="119"/>
    </location>
</feature>
<protein>
    <recommendedName>
        <fullName evidence="2">FAD synthase</fullName>
        <ecNumber evidence="2">2.7.7.2</ecNumber>
    </recommendedName>
    <alternativeName>
        <fullName evidence="10">FAD pyrophosphorylase</fullName>
    </alternativeName>
    <alternativeName>
        <fullName evidence="11">FMN adenylyltransferase</fullName>
    </alternativeName>
</protein>
<evidence type="ECO:0000256" key="12">
    <source>
        <dbReference type="ARBA" id="ARBA00049494"/>
    </source>
</evidence>
<keyword evidence="15" id="KW-1185">Reference proteome</keyword>
<keyword evidence="6" id="KW-0548">Nucleotidyltransferase</keyword>
<dbReference type="SMR" id="B4M8I2"/>
<comment type="pathway">
    <text evidence="1">Cofactor biosynthesis; FAD biosynthesis; FAD from FMN: step 1/1.</text>
</comment>
<evidence type="ECO:0000256" key="7">
    <source>
        <dbReference type="ARBA" id="ARBA00022741"/>
    </source>
</evidence>
<evidence type="ECO:0000256" key="9">
    <source>
        <dbReference type="ARBA" id="ARBA00022840"/>
    </source>
</evidence>
<evidence type="ECO:0000259" key="13">
    <source>
        <dbReference type="Pfam" id="PF01507"/>
    </source>
</evidence>
<dbReference type="EC" id="2.7.7.2" evidence="2"/>
<organism evidence="14 15">
    <name type="scientific">Drosophila virilis</name>
    <name type="common">Fruit fly</name>
    <dbReference type="NCBI Taxonomy" id="7244"/>
    <lineage>
        <taxon>Eukaryota</taxon>
        <taxon>Metazoa</taxon>
        <taxon>Ecdysozoa</taxon>
        <taxon>Arthropoda</taxon>
        <taxon>Hexapoda</taxon>
        <taxon>Insecta</taxon>
        <taxon>Pterygota</taxon>
        <taxon>Neoptera</taxon>
        <taxon>Endopterygota</taxon>
        <taxon>Diptera</taxon>
        <taxon>Brachycera</taxon>
        <taxon>Muscomorpha</taxon>
        <taxon>Ephydroidea</taxon>
        <taxon>Drosophilidae</taxon>
        <taxon>Drosophila</taxon>
    </lineage>
</organism>
<sequence length="257" mass="29907">MISQQQNWLRMWQQSVRIKRSCYSKATDESKSRGNPHFAAKLQQAESIIKRASSLYGPEELMLCFNGGKDCTVLLDVLTKQSDALKPLRAVCFKSFDPFEEVEKFIDLCTQRYSMDLRRYNGVLKLAIEQALAEQPQVRAVFLGCRRSDPGCAELSELTPCDRDWPPLMRIFPLLEWSYHDIWDYLRSQQLPYCSLYDQGYTSLGERSNTRTNPSLLVYNEQLGKLIYRPAYELSNDKLERANREDSQILQLQQHNT</sequence>
<evidence type="ECO:0000256" key="10">
    <source>
        <dbReference type="ARBA" id="ARBA00031145"/>
    </source>
</evidence>
<dbReference type="OMA" id="LPYCCLY"/>
<dbReference type="OrthoDB" id="270728at2759"/>
<dbReference type="InterPro" id="IPR014729">
    <property type="entry name" value="Rossmann-like_a/b/a_fold"/>
</dbReference>
<dbReference type="InParanoid" id="B4M8I2"/>
<dbReference type="GO" id="GO:0005524">
    <property type="term" value="F:ATP binding"/>
    <property type="evidence" value="ECO:0007669"/>
    <property type="project" value="UniProtKB-KW"/>
</dbReference>
<gene>
    <name evidence="14" type="primary">Dvir\GJ18102</name>
    <name evidence="14" type="ORF">Dvir_GJ18102</name>
</gene>